<dbReference type="Gene3D" id="3.30.565.10">
    <property type="entry name" value="Histidine kinase-like ATPase, C-terminal domain"/>
    <property type="match status" value="1"/>
</dbReference>
<dbReference type="PANTHER" id="PTHR35526:SF3">
    <property type="entry name" value="ANTI-SIGMA-F FACTOR RSBW"/>
    <property type="match status" value="1"/>
</dbReference>
<reference evidence="3" key="1">
    <citation type="journal article" date="2020" name="mSystems">
        <title>Genome- and Community-Level Interaction Insights into Carbon Utilization and Element Cycling Functions of Hydrothermarchaeota in Hydrothermal Sediment.</title>
        <authorList>
            <person name="Zhou Z."/>
            <person name="Liu Y."/>
            <person name="Xu W."/>
            <person name="Pan J."/>
            <person name="Luo Z.H."/>
            <person name="Li M."/>
        </authorList>
    </citation>
    <scope>NUCLEOTIDE SEQUENCE [LARGE SCALE GENOMIC DNA]</scope>
    <source>
        <strain evidence="3">SpSt-479</strain>
    </source>
</reference>
<keyword evidence="3" id="KW-0547">Nucleotide-binding</keyword>
<accession>A0A7V3E886</accession>
<dbReference type="GO" id="GO:0005524">
    <property type="term" value="F:ATP binding"/>
    <property type="evidence" value="ECO:0007669"/>
    <property type="project" value="UniProtKB-KW"/>
</dbReference>
<organism evidence="3">
    <name type="scientific">Ignavibacterium album</name>
    <dbReference type="NCBI Taxonomy" id="591197"/>
    <lineage>
        <taxon>Bacteria</taxon>
        <taxon>Pseudomonadati</taxon>
        <taxon>Ignavibacteriota</taxon>
        <taxon>Ignavibacteria</taxon>
        <taxon>Ignavibacteriales</taxon>
        <taxon>Ignavibacteriaceae</taxon>
        <taxon>Ignavibacterium</taxon>
    </lineage>
</organism>
<keyword evidence="1" id="KW-0808">Transferase</keyword>
<dbReference type="SUPFAM" id="SSF55874">
    <property type="entry name" value="ATPase domain of HSP90 chaperone/DNA topoisomerase II/histidine kinase"/>
    <property type="match status" value="1"/>
</dbReference>
<evidence type="ECO:0000259" key="2">
    <source>
        <dbReference type="Pfam" id="PF13581"/>
    </source>
</evidence>
<dbReference type="InterPro" id="IPR003594">
    <property type="entry name" value="HATPase_dom"/>
</dbReference>
<protein>
    <submittedName>
        <fullName evidence="3">ATP-binding protein</fullName>
    </submittedName>
</protein>
<keyword evidence="3" id="KW-0067">ATP-binding</keyword>
<name>A0A7V3E886_9BACT</name>
<dbReference type="Pfam" id="PF13581">
    <property type="entry name" value="HATPase_c_2"/>
    <property type="match status" value="1"/>
</dbReference>
<sequence length="140" mass="15845">MKTKKLIVKSRTENLSQIRDFISFNASEAGFSKDDIDNMILAVDEACTNVIKHAYKFSPDGDIIIEIKYDKSAFTITIEDNGISFNPDAVPSPDLQKYYREHRVGGLGMYLMKTLMDEVKYNSVPGKFNRVLLTKKIKAA</sequence>
<comment type="caution">
    <text evidence="3">The sequence shown here is derived from an EMBL/GenBank/DDBJ whole genome shotgun (WGS) entry which is preliminary data.</text>
</comment>
<evidence type="ECO:0000313" key="3">
    <source>
        <dbReference type="EMBL" id="HFI91984.1"/>
    </source>
</evidence>
<keyword evidence="1" id="KW-0723">Serine/threonine-protein kinase</keyword>
<dbReference type="GO" id="GO:0004674">
    <property type="term" value="F:protein serine/threonine kinase activity"/>
    <property type="evidence" value="ECO:0007669"/>
    <property type="project" value="UniProtKB-KW"/>
</dbReference>
<dbReference type="CDD" id="cd16936">
    <property type="entry name" value="HATPase_RsbW-like"/>
    <property type="match status" value="1"/>
</dbReference>
<proteinExistence type="predicted"/>
<evidence type="ECO:0000256" key="1">
    <source>
        <dbReference type="ARBA" id="ARBA00022527"/>
    </source>
</evidence>
<keyword evidence="1" id="KW-0418">Kinase</keyword>
<dbReference type="InterPro" id="IPR036890">
    <property type="entry name" value="HATPase_C_sf"/>
</dbReference>
<feature type="domain" description="Histidine kinase/HSP90-like ATPase" evidence="2">
    <location>
        <begin position="9"/>
        <end position="134"/>
    </location>
</feature>
<gene>
    <name evidence="3" type="ORF">ENS31_10740</name>
</gene>
<dbReference type="InterPro" id="IPR050267">
    <property type="entry name" value="Anti-sigma-factor_SerPK"/>
</dbReference>
<dbReference type="PANTHER" id="PTHR35526">
    <property type="entry name" value="ANTI-SIGMA-F FACTOR RSBW-RELATED"/>
    <property type="match status" value="1"/>
</dbReference>
<dbReference type="AlphaFoldDB" id="A0A7V3E886"/>
<dbReference type="EMBL" id="DSUJ01000008">
    <property type="protein sequence ID" value="HFI91984.1"/>
    <property type="molecule type" value="Genomic_DNA"/>
</dbReference>